<dbReference type="Pfam" id="PF00535">
    <property type="entry name" value="Glycos_transf_2"/>
    <property type="match status" value="1"/>
</dbReference>
<dbReference type="Gene3D" id="3.90.550.10">
    <property type="entry name" value="Spore Coat Polysaccharide Biosynthesis Protein SpsA, Chain A"/>
    <property type="match status" value="1"/>
</dbReference>
<dbReference type="InterPro" id="IPR029044">
    <property type="entry name" value="Nucleotide-diphossugar_trans"/>
</dbReference>
<proteinExistence type="predicted"/>
<name>X1VKP2_9ZZZZ</name>
<protein>
    <recommendedName>
        <fullName evidence="1">Glycosyltransferase 2-like domain-containing protein</fullName>
    </recommendedName>
</protein>
<dbReference type="AlphaFoldDB" id="X1VKP2"/>
<dbReference type="CDD" id="cd04179">
    <property type="entry name" value="DPM_DPG-synthase_like"/>
    <property type="match status" value="1"/>
</dbReference>
<reference evidence="2" key="1">
    <citation type="journal article" date="2014" name="Front. Microbiol.">
        <title>High frequency of phylogenetically diverse reductive dehalogenase-homologous genes in deep subseafloor sedimentary metagenomes.</title>
        <authorList>
            <person name="Kawai M."/>
            <person name="Futagami T."/>
            <person name="Toyoda A."/>
            <person name="Takaki Y."/>
            <person name="Nishi S."/>
            <person name="Hori S."/>
            <person name="Arai W."/>
            <person name="Tsubouchi T."/>
            <person name="Morono Y."/>
            <person name="Uchiyama I."/>
            <person name="Ito T."/>
            <person name="Fujiyama A."/>
            <person name="Inagaki F."/>
            <person name="Takami H."/>
        </authorList>
    </citation>
    <scope>NUCLEOTIDE SEQUENCE</scope>
    <source>
        <strain evidence="2">Expedition CK06-06</strain>
    </source>
</reference>
<dbReference type="InterPro" id="IPR050256">
    <property type="entry name" value="Glycosyltransferase_2"/>
</dbReference>
<accession>X1VKP2</accession>
<sequence length="194" mass="21899">DGSYEVLVVDDGSSDRTSEVAREFPCRLIRHKVNKGKGEAMRTGIQNAAAESVIFIDADDTYPVETIPGMVEALKSYDMVYGSRAVGRSNIPRLNRLGNFMLQTMISRIYGFRPRDYSTGLYGANKRHLQMMNLSSKGFAIEPEICIKGSRMKLRMLDIPIEYRPRVGEAKLSATKVGFEHLTTILRLIFWTAR</sequence>
<comment type="caution">
    <text evidence="2">The sequence shown here is derived from an EMBL/GenBank/DDBJ whole genome shotgun (WGS) entry which is preliminary data.</text>
</comment>
<dbReference type="PANTHER" id="PTHR48090">
    <property type="entry name" value="UNDECAPRENYL-PHOSPHATE 4-DEOXY-4-FORMAMIDO-L-ARABINOSE TRANSFERASE-RELATED"/>
    <property type="match status" value="1"/>
</dbReference>
<feature type="non-terminal residue" evidence="2">
    <location>
        <position position="1"/>
    </location>
</feature>
<organism evidence="2">
    <name type="scientific">marine sediment metagenome</name>
    <dbReference type="NCBI Taxonomy" id="412755"/>
    <lineage>
        <taxon>unclassified sequences</taxon>
        <taxon>metagenomes</taxon>
        <taxon>ecological metagenomes</taxon>
    </lineage>
</organism>
<dbReference type="SUPFAM" id="SSF53448">
    <property type="entry name" value="Nucleotide-diphospho-sugar transferases"/>
    <property type="match status" value="1"/>
</dbReference>
<gene>
    <name evidence="2" type="ORF">S12H4_50775</name>
</gene>
<evidence type="ECO:0000259" key="1">
    <source>
        <dbReference type="Pfam" id="PF00535"/>
    </source>
</evidence>
<dbReference type="InterPro" id="IPR001173">
    <property type="entry name" value="Glyco_trans_2-like"/>
</dbReference>
<evidence type="ECO:0000313" key="2">
    <source>
        <dbReference type="EMBL" id="GAJ08660.1"/>
    </source>
</evidence>
<dbReference type="PANTHER" id="PTHR48090:SF7">
    <property type="entry name" value="RFBJ PROTEIN"/>
    <property type="match status" value="1"/>
</dbReference>
<dbReference type="EMBL" id="BARW01032016">
    <property type="protein sequence ID" value="GAJ08660.1"/>
    <property type="molecule type" value="Genomic_DNA"/>
</dbReference>
<feature type="domain" description="Glycosyltransferase 2-like" evidence="1">
    <location>
        <begin position="4"/>
        <end position="112"/>
    </location>
</feature>